<dbReference type="AlphaFoldDB" id="A0A0D9W3T6"/>
<proteinExistence type="predicted"/>
<evidence type="ECO:0000313" key="2">
    <source>
        <dbReference type="Proteomes" id="UP000032180"/>
    </source>
</evidence>
<accession>A0A0D9W3T6</accession>
<dbReference type="EnsemblPlants" id="LPERR04G06020.1">
    <property type="protein sequence ID" value="LPERR04G06020.1"/>
    <property type="gene ID" value="LPERR04G06020"/>
</dbReference>
<reference evidence="1" key="3">
    <citation type="submission" date="2015-04" db="UniProtKB">
        <authorList>
            <consortium name="EnsemblPlants"/>
        </authorList>
    </citation>
    <scope>IDENTIFICATION</scope>
</reference>
<name>A0A0D9W3T6_9ORYZ</name>
<reference evidence="2" key="2">
    <citation type="submission" date="2013-12" db="EMBL/GenBank/DDBJ databases">
        <authorList>
            <person name="Yu Y."/>
            <person name="Lee S."/>
            <person name="de Baynast K."/>
            <person name="Wissotski M."/>
            <person name="Liu L."/>
            <person name="Talag J."/>
            <person name="Goicoechea J."/>
            <person name="Angelova A."/>
            <person name="Jetty R."/>
            <person name="Kudrna D."/>
            <person name="Golser W."/>
            <person name="Rivera L."/>
            <person name="Zhang J."/>
            <person name="Wing R."/>
        </authorList>
    </citation>
    <scope>NUCLEOTIDE SEQUENCE</scope>
</reference>
<evidence type="ECO:0000313" key="1">
    <source>
        <dbReference type="EnsemblPlants" id="LPERR04G06020.1"/>
    </source>
</evidence>
<protein>
    <submittedName>
        <fullName evidence="1">Uncharacterized protein</fullName>
    </submittedName>
</protein>
<reference evidence="1 2" key="1">
    <citation type="submission" date="2012-08" db="EMBL/GenBank/DDBJ databases">
        <title>Oryza genome evolution.</title>
        <authorList>
            <person name="Wing R.A."/>
        </authorList>
    </citation>
    <scope>NUCLEOTIDE SEQUENCE</scope>
</reference>
<dbReference type="Proteomes" id="UP000032180">
    <property type="component" value="Chromosome 4"/>
</dbReference>
<dbReference type="HOGENOM" id="CLU_2486623_0_0_1"/>
<keyword evidence="2" id="KW-1185">Reference proteome</keyword>
<organism evidence="1 2">
    <name type="scientific">Leersia perrieri</name>
    <dbReference type="NCBI Taxonomy" id="77586"/>
    <lineage>
        <taxon>Eukaryota</taxon>
        <taxon>Viridiplantae</taxon>
        <taxon>Streptophyta</taxon>
        <taxon>Embryophyta</taxon>
        <taxon>Tracheophyta</taxon>
        <taxon>Spermatophyta</taxon>
        <taxon>Magnoliopsida</taxon>
        <taxon>Liliopsida</taxon>
        <taxon>Poales</taxon>
        <taxon>Poaceae</taxon>
        <taxon>BOP clade</taxon>
        <taxon>Oryzoideae</taxon>
        <taxon>Oryzeae</taxon>
        <taxon>Oryzinae</taxon>
        <taxon>Leersia</taxon>
    </lineage>
</organism>
<sequence>MPNPSLHRRHFAVGRHHPPFGWSLGDIRPPELKNFATPPLPFTRTVAGLGLPLRWLVFAYGLQAEGETGERISSYLKTGRMEGVNRK</sequence>
<dbReference type="Gramene" id="LPERR04G06020.1">
    <property type="protein sequence ID" value="LPERR04G06020.1"/>
    <property type="gene ID" value="LPERR04G06020"/>
</dbReference>